<accession>A0ABW2W0P9</accession>
<proteinExistence type="predicted"/>
<keyword evidence="2" id="KW-1185">Reference proteome</keyword>
<dbReference type="RefSeq" id="WP_381264607.1">
    <property type="nucleotide sequence ID" value="NZ_JBHTBI010000111.1"/>
</dbReference>
<evidence type="ECO:0000313" key="1">
    <source>
        <dbReference type="EMBL" id="MFD0289757.1"/>
    </source>
</evidence>
<organism evidence="1 2">
    <name type="scientific">Streptomyces lutosisoli</name>
    <dbReference type="NCBI Taxonomy" id="2665721"/>
    <lineage>
        <taxon>Bacteria</taxon>
        <taxon>Bacillati</taxon>
        <taxon>Actinomycetota</taxon>
        <taxon>Actinomycetes</taxon>
        <taxon>Kitasatosporales</taxon>
        <taxon>Streptomycetaceae</taxon>
        <taxon>Streptomyces</taxon>
    </lineage>
</organism>
<protein>
    <recommendedName>
        <fullName evidence="3">DUF5753 domain-containing protein</fullName>
    </recommendedName>
</protein>
<dbReference type="Proteomes" id="UP001596957">
    <property type="component" value="Unassembled WGS sequence"/>
</dbReference>
<evidence type="ECO:0008006" key="3">
    <source>
        <dbReference type="Google" id="ProtNLM"/>
    </source>
</evidence>
<sequence length="75" mass="8131">MNALPVTRGLLLDQESAGEVLGATFARDQGEFFDLIPELADFAATYTSIREAQYGTTAADTLADLDEMLKEFVNA</sequence>
<dbReference type="EMBL" id="JBHTEC010000011">
    <property type="protein sequence ID" value="MFD0289757.1"/>
    <property type="molecule type" value="Genomic_DNA"/>
</dbReference>
<reference evidence="2" key="1">
    <citation type="journal article" date="2019" name="Int. J. Syst. Evol. Microbiol.">
        <title>The Global Catalogue of Microorganisms (GCM) 10K type strain sequencing project: providing services to taxonomists for standard genome sequencing and annotation.</title>
        <authorList>
            <consortium name="The Broad Institute Genomics Platform"/>
            <consortium name="The Broad Institute Genome Sequencing Center for Infectious Disease"/>
            <person name="Wu L."/>
            <person name="Ma J."/>
        </authorList>
    </citation>
    <scope>NUCLEOTIDE SEQUENCE [LARGE SCALE GENOMIC DNA]</scope>
    <source>
        <strain evidence="2">CGMCC 4.7198</strain>
    </source>
</reference>
<gene>
    <name evidence="1" type="ORF">ACFQZP_50945</name>
</gene>
<name>A0ABW2W0P9_9ACTN</name>
<comment type="caution">
    <text evidence="1">The sequence shown here is derived from an EMBL/GenBank/DDBJ whole genome shotgun (WGS) entry which is preliminary data.</text>
</comment>
<evidence type="ECO:0000313" key="2">
    <source>
        <dbReference type="Proteomes" id="UP001596957"/>
    </source>
</evidence>